<sequence length="374" mass="39561">SHTLAVGRHHFAHRCAVVAHDRDDAVRLLRAAAEGEKPRKVYQGVADRDFTPNAAVETVIREMIEEAAGNQSDATRYQELLQALADFYCQGYAPRLQDLFAQAPVRISLPTQAFEPRHCWVDALPARPVLPTLAPPAPAPLAPPAPAPVAAAPVATPRPAPKPTPAPAVVAPPAVPRGGAGAVSLRPVAEVAAEMARTKAPAAPRRITLAPLTPAAKPTPTPIPASTPAAKPTAPTPVTQPAAPATTSGPDAEELLEALRVSLARELFVEVDEVDVERSFTELGLDSVVGVEWIRAVNGEFGTSVGTTKIYQYPSVREFATFLLKELPAAPPGAEPPVAPAPEDDLDEVLAQVYEGEIDVWQAEARLSEHTKEA</sequence>
<dbReference type="Proteomes" id="UP001183410">
    <property type="component" value="Unassembled WGS sequence"/>
</dbReference>
<dbReference type="PANTHER" id="PTHR43775">
    <property type="entry name" value="FATTY ACID SYNTHASE"/>
    <property type="match status" value="1"/>
</dbReference>
<dbReference type="Gene3D" id="1.10.1200.10">
    <property type="entry name" value="ACP-like"/>
    <property type="match status" value="1"/>
</dbReference>
<organism evidence="5 6">
    <name type="scientific">Streptomyces chisholmiae</name>
    <dbReference type="NCBI Taxonomy" id="3075540"/>
    <lineage>
        <taxon>Bacteria</taxon>
        <taxon>Bacillati</taxon>
        <taxon>Actinomycetota</taxon>
        <taxon>Actinomycetes</taxon>
        <taxon>Kitasatosporales</taxon>
        <taxon>Streptomycetaceae</taxon>
        <taxon>Streptomyces</taxon>
    </lineage>
</organism>
<dbReference type="PROSITE" id="PS00012">
    <property type="entry name" value="PHOSPHOPANTETHEINE"/>
    <property type="match status" value="1"/>
</dbReference>
<evidence type="ECO:0000256" key="3">
    <source>
        <dbReference type="SAM" id="MobiDB-lite"/>
    </source>
</evidence>
<gene>
    <name evidence="5" type="ORF">RM844_18850</name>
</gene>
<keyword evidence="6" id="KW-1185">Reference proteome</keyword>
<feature type="region of interest" description="Disordered" evidence="3">
    <location>
        <begin position="212"/>
        <end position="249"/>
    </location>
</feature>
<evidence type="ECO:0000313" key="5">
    <source>
        <dbReference type="EMBL" id="MDT0268345.1"/>
    </source>
</evidence>
<dbReference type="InterPro" id="IPR050091">
    <property type="entry name" value="PKS_NRPS_Biosynth_Enz"/>
</dbReference>
<dbReference type="Gene3D" id="3.30.70.3290">
    <property type="match status" value="1"/>
</dbReference>
<comment type="caution">
    <text evidence="5">The sequence shown here is derived from an EMBL/GenBank/DDBJ whole genome shotgun (WGS) entry which is preliminary data.</text>
</comment>
<proteinExistence type="predicted"/>
<dbReference type="SUPFAM" id="SSF47336">
    <property type="entry name" value="ACP-like"/>
    <property type="match status" value="1"/>
</dbReference>
<name>A0ABU2JTM6_9ACTN</name>
<keyword evidence="2" id="KW-0597">Phosphoprotein</keyword>
<dbReference type="RefSeq" id="WP_311668439.1">
    <property type="nucleotide sequence ID" value="NZ_JAVREO010000011.1"/>
</dbReference>
<dbReference type="InterPro" id="IPR036736">
    <property type="entry name" value="ACP-like_sf"/>
</dbReference>
<dbReference type="Pfam" id="PF00550">
    <property type="entry name" value="PP-binding"/>
    <property type="match status" value="1"/>
</dbReference>
<feature type="non-terminal residue" evidence="5">
    <location>
        <position position="1"/>
    </location>
</feature>
<evidence type="ECO:0000256" key="1">
    <source>
        <dbReference type="ARBA" id="ARBA00022450"/>
    </source>
</evidence>
<evidence type="ECO:0000256" key="2">
    <source>
        <dbReference type="ARBA" id="ARBA00022553"/>
    </source>
</evidence>
<dbReference type="EMBL" id="JAVREO010000011">
    <property type="protein sequence ID" value="MDT0268345.1"/>
    <property type="molecule type" value="Genomic_DNA"/>
</dbReference>
<feature type="compositionally biased region" description="Low complexity" evidence="3">
    <location>
        <begin position="226"/>
        <end position="247"/>
    </location>
</feature>
<dbReference type="SMART" id="SM01294">
    <property type="entry name" value="PKS_PP_betabranch"/>
    <property type="match status" value="1"/>
</dbReference>
<dbReference type="Pfam" id="PF22621">
    <property type="entry name" value="CurL-like_PKS_C"/>
    <property type="match status" value="1"/>
</dbReference>
<feature type="region of interest" description="Disordered" evidence="3">
    <location>
        <begin position="145"/>
        <end position="172"/>
    </location>
</feature>
<accession>A0ABU2JTM6</accession>
<evidence type="ECO:0000313" key="6">
    <source>
        <dbReference type="Proteomes" id="UP001183410"/>
    </source>
</evidence>
<dbReference type="InterPro" id="IPR020806">
    <property type="entry name" value="PKS_PP-bd"/>
</dbReference>
<dbReference type="InterPro" id="IPR006162">
    <property type="entry name" value="Ppantetheine_attach_site"/>
</dbReference>
<keyword evidence="1" id="KW-0596">Phosphopantetheine</keyword>
<reference evidence="6" key="1">
    <citation type="submission" date="2023-07" db="EMBL/GenBank/DDBJ databases">
        <title>30 novel species of actinomycetes from the DSMZ collection.</title>
        <authorList>
            <person name="Nouioui I."/>
        </authorList>
    </citation>
    <scope>NUCLEOTIDE SEQUENCE [LARGE SCALE GENOMIC DNA]</scope>
    <source>
        <strain evidence="6">DSM 44915</strain>
    </source>
</reference>
<evidence type="ECO:0000259" key="4">
    <source>
        <dbReference type="PROSITE" id="PS50075"/>
    </source>
</evidence>
<dbReference type="PROSITE" id="PS50075">
    <property type="entry name" value="CARRIER"/>
    <property type="match status" value="1"/>
</dbReference>
<dbReference type="InterPro" id="IPR009081">
    <property type="entry name" value="PP-bd_ACP"/>
</dbReference>
<feature type="compositionally biased region" description="Pro residues" evidence="3">
    <location>
        <begin position="156"/>
        <end position="166"/>
    </location>
</feature>
<dbReference type="SMART" id="SM00823">
    <property type="entry name" value="PKS_PP"/>
    <property type="match status" value="1"/>
</dbReference>
<protein>
    <submittedName>
        <fullName evidence="5">Phosphopantetheine-binding protein</fullName>
    </submittedName>
</protein>
<feature type="domain" description="Carrier" evidence="4">
    <location>
        <begin position="250"/>
        <end position="327"/>
    </location>
</feature>
<dbReference type="PANTHER" id="PTHR43775:SF37">
    <property type="entry name" value="SI:DKEY-61P9.11"/>
    <property type="match status" value="1"/>
</dbReference>